<feature type="chain" id="PRO_5041914486" evidence="1">
    <location>
        <begin position="23"/>
        <end position="376"/>
    </location>
</feature>
<proteinExistence type="predicted"/>
<evidence type="ECO:0000313" key="3">
    <source>
        <dbReference type="Proteomes" id="UP001221757"/>
    </source>
</evidence>
<feature type="signal peptide" evidence="1">
    <location>
        <begin position="1"/>
        <end position="22"/>
    </location>
</feature>
<evidence type="ECO:0000313" key="2">
    <source>
        <dbReference type="EMBL" id="KAJ7697147.1"/>
    </source>
</evidence>
<evidence type="ECO:0000256" key="1">
    <source>
        <dbReference type="SAM" id="SignalP"/>
    </source>
</evidence>
<sequence>MEGLIWPCMFCLLLVMIKDSLNYQPNVKQQLTDKEQQYDVTTINPLRADNWKAGIPISLTKVTTMITFWLHEAGYNTYYAGKLMNGHNILNYHRPYANSFNSPACLDINDQHAYNFLDNAVPKDVPFSLPLPRSRPQLSSFLDEKVPRTPNFNPKVRCRLDPKPPAVTIGDWVAQDDHLYHKHTIDAAGLRPEVDHLSVMHNTKSPKFYGREFWIFFRGCGHQEHKQGPGTSLANFERGHGTSNEIPDGRVPYFSPQKCILVGGQLPRFLPFWGSLPEEIYAGLKTAIHKMQAFITKAYEPHAATGSYSVTPKSLRWSTTQSPTVDQSSINYNDTFYVVRLQPLAGINEMVGEAVSRLDAADLLKSTYISQITESP</sequence>
<organism evidence="2 3">
    <name type="scientific">Mycena rosella</name>
    <name type="common">Pink bonnet</name>
    <name type="synonym">Agaricus rosellus</name>
    <dbReference type="NCBI Taxonomy" id="1033263"/>
    <lineage>
        <taxon>Eukaryota</taxon>
        <taxon>Fungi</taxon>
        <taxon>Dikarya</taxon>
        <taxon>Basidiomycota</taxon>
        <taxon>Agaricomycotina</taxon>
        <taxon>Agaricomycetes</taxon>
        <taxon>Agaricomycetidae</taxon>
        <taxon>Agaricales</taxon>
        <taxon>Marasmiineae</taxon>
        <taxon>Mycenaceae</taxon>
        <taxon>Mycena</taxon>
    </lineage>
</organism>
<dbReference type="InterPro" id="IPR017850">
    <property type="entry name" value="Alkaline_phosphatase_core_sf"/>
</dbReference>
<name>A0AAD7DSB8_MYCRO</name>
<protein>
    <submittedName>
        <fullName evidence="2">Uncharacterized protein</fullName>
    </submittedName>
</protein>
<dbReference type="SUPFAM" id="SSF53649">
    <property type="entry name" value="Alkaline phosphatase-like"/>
    <property type="match status" value="1"/>
</dbReference>
<reference evidence="2" key="1">
    <citation type="submission" date="2023-03" db="EMBL/GenBank/DDBJ databases">
        <title>Massive genome expansion in bonnet fungi (Mycena s.s.) driven by repeated elements and novel gene families across ecological guilds.</title>
        <authorList>
            <consortium name="Lawrence Berkeley National Laboratory"/>
            <person name="Harder C.B."/>
            <person name="Miyauchi S."/>
            <person name="Viragh M."/>
            <person name="Kuo A."/>
            <person name="Thoen E."/>
            <person name="Andreopoulos B."/>
            <person name="Lu D."/>
            <person name="Skrede I."/>
            <person name="Drula E."/>
            <person name="Henrissat B."/>
            <person name="Morin E."/>
            <person name="Kohler A."/>
            <person name="Barry K."/>
            <person name="LaButti K."/>
            <person name="Morin E."/>
            <person name="Salamov A."/>
            <person name="Lipzen A."/>
            <person name="Mereny Z."/>
            <person name="Hegedus B."/>
            <person name="Baldrian P."/>
            <person name="Stursova M."/>
            <person name="Weitz H."/>
            <person name="Taylor A."/>
            <person name="Grigoriev I.V."/>
            <person name="Nagy L.G."/>
            <person name="Martin F."/>
            <person name="Kauserud H."/>
        </authorList>
    </citation>
    <scope>NUCLEOTIDE SEQUENCE</scope>
    <source>
        <strain evidence="2">CBHHK067</strain>
    </source>
</reference>
<accession>A0AAD7DSB8</accession>
<dbReference type="AlphaFoldDB" id="A0AAD7DSB8"/>
<keyword evidence="3" id="KW-1185">Reference proteome</keyword>
<dbReference type="EMBL" id="JARKIE010000031">
    <property type="protein sequence ID" value="KAJ7697147.1"/>
    <property type="molecule type" value="Genomic_DNA"/>
</dbReference>
<keyword evidence="1" id="KW-0732">Signal</keyword>
<dbReference type="Proteomes" id="UP001221757">
    <property type="component" value="Unassembled WGS sequence"/>
</dbReference>
<gene>
    <name evidence="2" type="ORF">B0H17DRAFT_1130463</name>
</gene>
<comment type="caution">
    <text evidence="2">The sequence shown here is derived from an EMBL/GenBank/DDBJ whole genome shotgun (WGS) entry which is preliminary data.</text>
</comment>